<feature type="transmembrane region" description="Helical" evidence="10">
    <location>
        <begin position="125"/>
        <end position="143"/>
    </location>
</feature>
<organism evidence="12 13">
    <name type="scientific">Cryptosporidium xiaoi</name>
    <dbReference type="NCBI Taxonomy" id="659607"/>
    <lineage>
        <taxon>Eukaryota</taxon>
        <taxon>Sar</taxon>
        <taxon>Alveolata</taxon>
        <taxon>Apicomplexa</taxon>
        <taxon>Conoidasida</taxon>
        <taxon>Coccidia</taxon>
        <taxon>Eucoccidiorida</taxon>
        <taxon>Eimeriorina</taxon>
        <taxon>Cryptosporidiidae</taxon>
        <taxon>Cryptosporidium</taxon>
    </lineage>
</organism>
<dbReference type="AlphaFoldDB" id="A0AAV9YC86"/>
<evidence type="ECO:0000256" key="7">
    <source>
        <dbReference type="ARBA" id="ARBA00022833"/>
    </source>
</evidence>
<dbReference type="InterPro" id="IPR013083">
    <property type="entry name" value="Znf_RING/FYVE/PHD"/>
</dbReference>
<evidence type="ECO:0000256" key="1">
    <source>
        <dbReference type="ARBA" id="ARBA00004141"/>
    </source>
</evidence>
<evidence type="ECO:0000256" key="10">
    <source>
        <dbReference type="SAM" id="Phobius"/>
    </source>
</evidence>
<dbReference type="SMART" id="SM00744">
    <property type="entry name" value="RINGv"/>
    <property type="match status" value="1"/>
</dbReference>
<feature type="domain" description="RING-CH-type" evidence="11">
    <location>
        <begin position="7"/>
        <end position="74"/>
    </location>
</feature>
<dbReference type="GO" id="GO:0008270">
    <property type="term" value="F:zinc ion binding"/>
    <property type="evidence" value="ECO:0007669"/>
    <property type="project" value="UniProtKB-KW"/>
</dbReference>
<keyword evidence="4" id="KW-0479">Metal-binding</keyword>
<keyword evidence="6" id="KW-0833">Ubl conjugation pathway</keyword>
<dbReference type="CDD" id="cd16495">
    <property type="entry name" value="RING_CH-C4HC3_MARCH"/>
    <property type="match status" value="1"/>
</dbReference>
<dbReference type="GO" id="GO:0016020">
    <property type="term" value="C:membrane"/>
    <property type="evidence" value="ECO:0007669"/>
    <property type="project" value="UniProtKB-SubCell"/>
</dbReference>
<dbReference type="GO" id="GO:0016740">
    <property type="term" value="F:transferase activity"/>
    <property type="evidence" value="ECO:0007669"/>
    <property type="project" value="UniProtKB-KW"/>
</dbReference>
<keyword evidence="3 10" id="KW-0812">Transmembrane</keyword>
<dbReference type="PANTHER" id="PTHR46065">
    <property type="entry name" value="E3 UBIQUITIN-PROTEIN LIGASE MARCH 2/3 FAMILY MEMBER"/>
    <property type="match status" value="1"/>
</dbReference>
<evidence type="ECO:0000313" key="12">
    <source>
        <dbReference type="EMBL" id="KAK6591001.1"/>
    </source>
</evidence>
<gene>
    <name evidence="12" type="ORF">RS030_111787</name>
</gene>
<keyword evidence="9 10" id="KW-0472">Membrane</keyword>
<dbReference type="Proteomes" id="UP001311799">
    <property type="component" value="Unassembled WGS sequence"/>
</dbReference>
<accession>A0AAV9YC86</accession>
<dbReference type="PANTHER" id="PTHR46065:SF3">
    <property type="entry name" value="FI20425P1"/>
    <property type="match status" value="1"/>
</dbReference>
<evidence type="ECO:0000256" key="6">
    <source>
        <dbReference type="ARBA" id="ARBA00022786"/>
    </source>
</evidence>
<keyword evidence="7" id="KW-0862">Zinc</keyword>
<dbReference type="SUPFAM" id="SSF57850">
    <property type="entry name" value="RING/U-box"/>
    <property type="match status" value="1"/>
</dbReference>
<evidence type="ECO:0000259" key="11">
    <source>
        <dbReference type="PROSITE" id="PS51292"/>
    </source>
</evidence>
<reference evidence="12 13" key="1">
    <citation type="submission" date="2023-10" db="EMBL/GenBank/DDBJ databases">
        <title>Comparative genomics analysis reveals potential genetic determinants of host preference in Cryptosporidium xiaoi.</title>
        <authorList>
            <person name="Xiao L."/>
            <person name="Li J."/>
        </authorList>
    </citation>
    <scope>NUCLEOTIDE SEQUENCE [LARGE SCALE GENOMIC DNA]</scope>
    <source>
        <strain evidence="12 13">52996</strain>
    </source>
</reference>
<comment type="subcellular location">
    <subcellularLocation>
        <location evidence="1">Membrane</location>
        <topology evidence="1">Multi-pass membrane protein</topology>
    </subcellularLocation>
</comment>
<keyword evidence="8 10" id="KW-1133">Transmembrane helix</keyword>
<keyword evidence="2" id="KW-0808">Transferase</keyword>
<evidence type="ECO:0000313" key="13">
    <source>
        <dbReference type="Proteomes" id="UP001311799"/>
    </source>
</evidence>
<evidence type="ECO:0000256" key="3">
    <source>
        <dbReference type="ARBA" id="ARBA00022692"/>
    </source>
</evidence>
<protein>
    <recommendedName>
        <fullName evidence="11">RING-CH-type domain-containing protein</fullName>
    </recommendedName>
</protein>
<evidence type="ECO:0000256" key="8">
    <source>
        <dbReference type="ARBA" id="ARBA00022989"/>
    </source>
</evidence>
<sequence>MKEDKLSFASLIKECRFCFGSDTTLSPLISPCNCKGTQEYIHLECLSKWQRIQINNRPWSSKICSVCRHPYMTPGNRNIVSAFSNIVRHPNIQMLTMILKLISIFFLIIYTKILCNFILSLGGPVALLLLLLIIASFIVILIFEHISNNNIARFEIRRDN</sequence>
<evidence type="ECO:0000256" key="9">
    <source>
        <dbReference type="ARBA" id="ARBA00023136"/>
    </source>
</evidence>
<evidence type="ECO:0000256" key="2">
    <source>
        <dbReference type="ARBA" id="ARBA00022679"/>
    </source>
</evidence>
<keyword evidence="13" id="KW-1185">Reference proteome</keyword>
<dbReference type="Pfam" id="PF12906">
    <property type="entry name" value="RINGv"/>
    <property type="match status" value="1"/>
</dbReference>
<keyword evidence="5" id="KW-0863">Zinc-finger</keyword>
<evidence type="ECO:0000256" key="4">
    <source>
        <dbReference type="ARBA" id="ARBA00022723"/>
    </source>
</evidence>
<dbReference type="InterPro" id="IPR011016">
    <property type="entry name" value="Znf_RING-CH"/>
</dbReference>
<dbReference type="Gene3D" id="3.30.40.10">
    <property type="entry name" value="Zinc/RING finger domain, C3HC4 (zinc finger)"/>
    <property type="match status" value="1"/>
</dbReference>
<dbReference type="PROSITE" id="PS51292">
    <property type="entry name" value="ZF_RING_CH"/>
    <property type="match status" value="1"/>
</dbReference>
<dbReference type="EMBL" id="JAWDEY010000002">
    <property type="protein sequence ID" value="KAK6591001.1"/>
    <property type="molecule type" value="Genomic_DNA"/>
</dbReference>
<comment type="caution">
    <text evidence="12">The sequence shown here is derived from an EMBL/GenBank/DDBJ whole genome shotgun (WGS) entry which is preliminary data.</text>
</comment>
<proteinExistence type="predicted"/>
<evidence type="ECO:0000256" key="5">
    <source>
        <dbReference type="ARBA" id="ARBA00022771"/>
    </source>
</evidence>
<feature type="transmembrane region" description="Helical" evidence="10">
    <location>
        <begin position="98"/>
        <end position="119"/>
    </location>
</feature>
<name>A0AAV9YC86_9CRYT</name>